<evidence type="ECO:0000313" key="2">
    <source>
        <dbReference type="Proteomes" id="UP001060215"/>
    </source>
</evidence>
<keyword evidence="2" id="KW-1185">Reference proteome</keyword>
<dbReference type="Proteomes" id="UP001060215">
    <property type="component" value="Chromosome 14"/>
</dbReference>
<accession>A0ACC0FGZ5</accession>
<gene>
    <name evidence="1" type="ORF">LOK49_LG13G00569</name>
</gene>
<name>A0ACC0FGZ5_9ERIC</name>
<proteinExistence type="predicted"/>
<evidence type="ECO:0000313" key="1">
    <source>
        <dbReference type="EMBL" id="KAI7987382.1"/>
    </source>
</evidence>
<reference evidence="1 2" key="1">
    <citation type="journal article" date="2022" name="Plant J.">
        <title>Chromosome-level genome of Camellia lanceoleosa provides a valuable resource for understanding genome evolution and self-incompatibility.</title>
        <authorList>
            <person name="Gong W."/>
            <person name="Xiao S."/>
            <person name="Wang L."/>
            <person name="Liao Z."/>
            <person name="Chang Y."/>
            <person name="Mo W."/>
            <person name="Hu G."/>
            <person name="Li W."/>
            <person name="Zhao G."/>
            <person name="Zhu H."/>
            <person name="Hu X."/>
            <person name="Ji K."/>
            <person name="Xiang X."/>
            <person name="Song Q."/>
            <person name="Yuan D."/>
            <person name="Jin S."/>
            <person name="Zhang L."/>
        </authorList>
    </citation>
    <scope>NUCLEOTIDE SEQUENCE [LARGE SCALE GENOMIC DNA]</scope>
    <source>
        <strain evidence="1">SQ_2022a</strain>
    </source>
</reference>
<comment type="caution">
    <text evidence="1">The sequence shown here is derived from an EMBL/GenBank/DDBJ whole genome shotgun (WGS) entry which is preliminary data.</text>
</comment>
<dbReference type="EMBL" id="CM045771">
    <property type="protein sequence ID" value="KAI7987382.1"/>
    <property type="molecule type" value="Genomic_DNA"/>
</dbReference>
<sequence>MDHRKKSPTARGTETPTGNDVHLAKELNPTPLAIARLTPPQMTQHENSPAPPGPDKHPTPKLTSAKYQYPTPLPVAVQVPQQMGNSGPPTPNETATPSVGEYQNTTRSAEPIKASDMDRKKTAHSSRRQSGPHPDRAKEWAAPSK</sequence>
<organism evidence="1 2">
    <name type="scientific">Camellia lanceoleosa</name>
    <dbReference type="NCBI Taxonomy" id="1840588"/>
    <lineage>
        <taxon>Eukaryota</taxon>
        <taxon>Viridiplantae</taxon>
        <taxon>Streptophyta</taxon>
        <taxon>Embryophyta</taxon>
        <taxon>Tracheophyta</taxon>
        <taxon>Spermatophyta</taxon>
        <taxon>Magnoliopsida</taxon>
        <taxon>eudicotyledons</taxon>
        <taxon>Gunneridae</taxon>
        <taxon>Pentapetalae</taxon>
        <taxon>asterids</taxon>
        <taxon>Ericales</taxon>
        <taxon>Theaceae</taxon>
        <taxon>Camellia</taxon>
    </lineage>
</organism>
<protein>
    <submittedName>
        <fullName evidence="1">Uncharacterized protein</fullName>
    </submittedName>
</protein>